<dbReference type="Pfam" id="PF00436">
    <property type="entry name" value="SSB"/>
    <property type="match status" value="1"/>
</dbReference>
<evidence type="ECO:0000256" key="1">
    <source>
        <dbReference type="ARBA" id="ARBA00023125"/>
    </source>
</evidence>
<evidence type="ECO:0000256" key="2">
    <source>
        <dbReference type="PROSITE-ProRule" id="PRU00252"/>
    </source>
</evidence>
<evidence type="ECO:0000313" key="3">
    <source>
        <dbReference type="EMBL" id="WAX56979.1"/>
    </source>
</evidence>
<sequence>MDSRTSSSLWSRDDNQVFLRGRLAAAPVLRTLPSGDELCTFRLTVARPPGDRARVDSVDCASTRVRVRRSVERAEPGDELEVTGSLHRRFWRSPAGLGSRYEVAVGTARVSARQARLRQRTGA</sequence>
<dbReference type="RefSeq" id="WP_269443513.1">
    <property type="nucleotide sequence ID" value="NZ_CP097463.1"/>
</dbReference>
<proteinExistence type="predicted"/>
<dbReference type="InterPro" id="IPR012340">
    <property type="entry name" value="NA-bd_OB-fold"/>
</dbReference>
<evidence type="ECO:0000313" key="4">
    <source>
        <dbReference type="Proteomes" id="UP001164693"/>
    </source>
</evidence>
<dbReference type="GO" id="GO:0003677">
    <property type="term" value="F:DNA binding"/>
    <property type="evidence" value="ECO:0007669"/>
    <property type="project" value="UniProtKB-KW"/>
</dbReference>
<keyword evidence="1 2" id="KW-0238">DNA-binding</keyword>
<name>A0ABY7JWN7_9ACTN</name>
<dbReference type="Proteomes" id="UP001164693">
    <property type="component" value="Chromosome"/>
</dbReference>
<dbReference type="SUPFAM" id="SSF50249">
    <property type="entry name" value="Nucleic acid-binding proteins"/>
    <property type="match status" value="1"/>
</dbReference>
<protein>
    <submittedName>
        <fullName evidence="3">Single-stranded DNA-binding protein</fullName>
    </submittedName>
</protein>
<dbReference type="EMBL" id="CP097463">
    <property type="protein sequence ID" value="WAX56979.1"/>
    <property type="molecule type" value="Genomic_DNA"/>
</dbReference>
<gene>
    <name evidence="3" type="ORF">M6B22_21025</name>
</gene>
<keyword evidence="4" id="KW-1185">Reference proteome</keyword>
<organism evidence="3 4">
    <name type="scientific">Jatrophihabitans cynanchi</name>
    <dbReference type="NCBI Taxonomy" id="2944128"/>
    <lineage>
        <taxon>Bacteria</taxon>
        <taxon>Bacillati</taxon>
        <taxon>Actinomycetota</taxon>
        <taxon>Actinomycetes</taxon>
        <taxon>Jatrophihabitantales</taxon>
        <taxon>Jatrophihabitantaceae</taxon>
        <taxon>Jatrophihabitans</taxon>
    </lineage>
</organism>
<dbReference type="PROSITE" id="PS50935">
    <property type="entry name" value="SSB"/>
    <property type="match status" value="1"/>
</dbReference>
<dbReference type="Gene3D" id="2.40.50.140">
    <property type="entry name" value="Nucleic acid-binding proteins"/>
    <property type="match status" value="1"/>
</dbReference>
<dbReference type="InterPro" id="IPR000424">
    <property type="entry name" value="Primosome_PriB/ssb"/>
</dbReference>
<accession>A0ABY7JWN7</accession>
<reference evidence="3" key="1">
    <citation type="submission" date="2022-05" db="EMBL/GenBank/DDBJ databases">
        <title>Jatrophihabitans sp. SB3-54 whole genome sequence.</title>
        <authorList>
            <person name="Suh M.K."/>
            <person name="Eom M.K."/>
            <person name="Kim J.S."/>
            <person name="Kim H.S."/>
            <person name="Do H.E."/>
            <person name="Shin Y.K."/>
            <person name="Lee J.-S."/>
        </authorList>
    </citation>
    <scope>NUCLEOTIDE SEQUENCE</scope>
    <source>
        <strain evidence="3">SB3-54</strain>
    </source>
</reference>